<feature type="chain" id="PRO_5020601984" description="Glycoside hydrolase 131 catalytic N-terminal domain-containing protein" evidence="1">
    <location>
        <begin position="21"/>
        <end position="311"/>
    </location>
</feature>
<name>A0A4V1Q4L3_9AGAR</name>
<evidence type="ECO:0000259" key="2">
    <source>
        <dbReference type="Pfam" id="PF18271"/>
    </source>
</evidence>
<dbReference type="OrthoDB" id="5283326at2759"/>
<evidence type="ECO:0000313" key="3">
    <source>
        <dbReference type="EMBL" id="RXW22488.1"/>
    </source>
</evidence>
<protein>
    <recommendedName>
        <fullName evidence="2">Glycoside hydrolase 131 catalytic N-terminal domain-containing protein</fullName>
    </recommendedName>
</protein>
<feature type="signal peptide" evidence="1">
    <location>
        <begin position="1"/>
        <end position="20"/>
    </location>
</feature>
<evidence type="ECO:0000313" key="4">
    <source>
        <dbReference type="Proteomes" id="UP000290288"/>
    </source>
</evidence>
<proteinExistence type="predicted"/>
<dbReference type="InterPro" id="IPR041524">
    <property type="entry name" value="GH131_N"/>
</dbReference>
<dbReference type="Pfam" id="PF18271">
    <property type="entry name" value="GH131_N"/>
    <property type="match status" value="1"/>
</dbReference>
<dbReference type="PANTHER" id="PTHR34612">
    <property type="entry name" value="GH131_N DOMAIN-CONTAINING PROTEIN"/>
    <property type="match status" value="1"/>
</dbReference>
<organism evidence="3 4">
    <name type="scientific">Candolleomyces aberdarensis</name>
    <dbReference type="NCBI Taxonomy" id="2316362"/>
    <lineage>
        <taxon>Eukaryota</taxon>
        <taxon>Fungi</taxon>
        <taxon>Dikarya</taxon>
        <taxon>Basidiomycota</taxon>
        <taxon>Agaricomycotina</taxon>
        <taxon>Agaricomycetes</taxon>
        <taxon>Agaricomycetidae</taxon>
        <taxon>Agaricales</taxon>
        <taxon>Agaricineae</taxon>
        <taxon>Psathyrellaceae</taxon>
        <taxon>Candolleomyces</taxon>
    </lineage>
</organism>
<dbReference type="Proteomes" id="UP000290288">
    <property type="component" value="Unassembled WGS sequence"/>
</dbReference>
<gene>
    <name evidence="3" type="ORF">EST38_g3365</name>
</gene>
<evidence type="ECO:0000256" key="1">
    <source>
        <dbReference type="SAM" id="SignalP"/>
    </source>
</evidence>
<keyword evidence="4" id="KW-1185">Reference proteome</keyword>
<feature type="domain" description="Glycoside hydrolase 131 catalytic N-terminal" evidence="2">
    <location>
        <begin position="22"/>
        <end position="300"/>
    </location>
</feature>
<dbReference type="STRING" id="2316362.A0A4V1Q4L3"/>
<sequence length="311" mass="34242">MVRLPAALPLILGTVWLVQGAIIWDGRAPLDYTPLQLDVSADPYLTVVKGSKAASLYTHLVGKDVTATPIWLERLHPDHPWPAYAKEQTLRVFIGNSSVFKPGSGQPQTGFRRTELIAQRNGSAAALKPIISSGRKAFHFSMLMETIKPLDLIHEYQVVFIEPSDGSHVFGVQLGPLPAKDAGYIKILDHSLNVIYKTPFRDAAWHNFAVIVDWDKSTLQVFFSPNERSLKPVTPVKPNPTVPKGEAGHGDFHFGVLKLPLVDPRDPPEVRDDVVHYGIQEGTVEGLMYSGVFIEDLEDGLSLGNTKTLAV</sequence>
<dbReference type="PANTHER" id="PTHR34612:SF2">
    <property type="entry name" value="GLYCOSIDE HYDROLASE 131 CATALYTIC N-TERMINAL DOMAIN-CONTAINING PROTEIN"/>
    <property type="match status" value="1"/>
</dbReference>
<dbReference type="AlphaFoldDB" id="A0A4V1Q4L3"/>
<dbReference type="EMBL" id="SDEE01000070">
    <property type="protein sequence ID" value="RXW22488.1"/>
    <property type="molecule type" value="Genomic_DNA"/>
</dbReference>
<dbReference type="Gene3D" id="2.60.120.1160">
    <property type="match status" value="1"/>
</dbReference>
<accession>A0A4V1Q4L3</accession>
<reference evidence="3 4" key="1">
    <citation type="submission" date="2019-01" db="EMBL/GenBank/DDBJ databases">
        <title>Draft genome sequence of Psathyrella aberdarensis IHI B618.</title>
        <authorList>
            <person name="Buettner E."/>
            <person name="Kellner H."/>
        </authorList>
    </citation>
    <scope>NUCLEOTIDE SEQUENCE [LARGE SCALE GENOMIC DNA]</scope>
    <source>
        <strain evidence="3 4">IHI B618</strain>
    </source>
</reference>
<comment type="caution">
    <text evidence="3">The sequence shown here is derived from an EMBL/GenBank/DDBJ whole genome shotgun (WGS) entry which is preliminary data.</text>
</comment>
<keyword evidence="1" id="KW-0732">Signal</keyword>